<protein>
    <submittedName>
        <fullName evidence="5">Probable transcriptional regulator YvfI</fullName>
    </submittedName>
</protein>
<dbReference type="RefSeq" id="WP_213483530.1">
    <property type="nucleotide sequence ID" value="NZ_CAJRAY010000018.1"/>
</dbReference>
<evidence type="ECO:0000256" key="1">
    <source>
        <dbReference type="ARBA" id="ARBA00023015"/>
    </source>
</evidence>
<dbReference type="InterPro" id="IPR011711">
    <property type="entry name" value="GntR_C"/>
</dbReference>
<evidence type="ECO:0000313" key="5">
    <source>
        <dbReference type="EMBL" id="CAG5080051.1"/>
    </source>
</evidence>
<accession>A0ABM8V0Z6</accession>
<comment type="caution">
    <text evidence="5">The sequence shown here is derived from an EMBL/GenBank/DDBJ whole genome shotgun (WGS) entry which is preliminary data.</text>
</comment>
<feature type="domain" description="HTH gntR-type" evidence="4">
    <location>
        <begin position="13"/>
        <end position="81"/>
    </location>
</feature>
<evidence type="ECO:0000256" key="2">
    <source>
        <dbReference type="ARBA" id="ARBA00023125"/>
    </source>
</evidence>
<reference evidence="5 6" key="1">
    <citation type="submission" date="2021-04" db="EMBL/GenBank/DDBJ databases">
        <authorList>
            <person name="Rakotoarivonina H."/>
        </authorList>
    </citation>
    <scope>NUCLEOTIDE SEQUENCE [LARGE SCALE GENOMIC DNA]</scope>
    <source>
        <strain evidence="5 6">XE</strain>
    </source>
</reference>
<sequence length="242" mass="27143">MSKDFKFEPIETHSLVVELTKRLLNYILSGNVRPGEKIPAERPLSEALGVGRSAIREAIKALSVLGILEVRQGYGTYVKQTSSSLLTQSIEWGLLLGEKHTMDLVEARMLFEVDIARLAAQRWEGSELDELRDILARMKNASLSEFVDADVQFHMKLCDMAKNTVLKNVLSSIRTLLRTWIQCVIDKAGETAFSYEDHHAIYLAVSERDPDAAARAMEHHMSDASKRLIEVLREADEADSAS</sequence>
<keyword evidence="2" id="KW-0238">DNA-binding</keyword>
<evidence type="ECO:0000256" key="3">
    <source>
        <dbReference type="ARBA" id="ARBA00023163"/>
    </source>
</evidence>
<dbReference type="InterPro" id="IPR036388">
    <property type="entry name" value="WH-like_DNA-bd_sf"/>
</dbReference>
<dbReference type="Pfam" id="PF00392">
    <property type="entry name" value="GntR"/>
    <property type="match status" value="1"/>
</dbReference>
<dbReference type="PANTHER" id="PTHR43537">
    <property type="entry name" value="TRANSCRIPTIONAL REGULATOR, GNTR FAMILY"/>
    <property type="match status" value="1"/>
</dbReference>
<dbReference type="SUPFAM" id="SSF46785">
    <property type="entry name" value="Winged helix' DNA-binding domain"/>
    <property type="match status" value="1"/>
</dbReference>
<dbReference type="PROSITE" id="PS50949">
    <property type="entry name" value="HTH_GNTR"/>
    <property type="match status" value="1"/>
</dbReference>
<organism evidence="5 6">
    <name type="scientific">Thermobacillus xylanilyticus</name>
    <dbReference type="NCBI Taxonomy" id="76633"/>
    <lineage>
        <taxon>Bacteria</taxon>
        <taxon>Bacillati</taxon>
        <taxon>Bacillota</taxon>
        <taxon>Bacilli</taxon>
        <taxon>Bacillales</taxon>
        <taxon>Paenibacillaceae</taxon>
        <taxon>Thermobacillus</taxon>
    </lineage>
</organism>
<gene>
    <name evidence="5" type="primary">txxe 283-yvfI</name>
    <name evidence="5" type="ORF">TXXE_03760</name>
</gene>
<dbReference type="Pfam" id="PF07729">
    <property type="entry name" value="FCD"/>
    <property type="match status" value="1"/>
</dbReference>
<dbReference type="Gene3D" id="1.10.10.10">
    <property type="entry name" value="Winged helix-like DNA-binding domain superfamily/Winged helix DNA-binding domain"/>
    <property type="match status" value="1"/>
</dbReference>
<proteinExistence type="predicted"/>
<dbReference type="Gene3D" id="1.20.120.530">
    <property type="entry name" value="GntR ligand-binding domain-like"/>
    <property type="match status" value="1"/>
</dbReference>
<dbReference type="Proteomes" id="UP000681526">
    <property type="component" value="Unassembled WGS sequence"/>
</dbReference>
<dbReference type="CDD" id="cd07377">
    <property type="entry name" value="WHTH_GntR"/>
    <property type="match status" value="1"/>
</dbReference>
<dbReference type="SMART" id="SM00345">
    <property type="entry name" value="HTH_GNTR"/>
    <property type="match status" value="1"/>
</dbReference>
<evidence type="ECO:0000313" key="6">
    <source>
        <dbReference type="Proteomes" id="UP000681526"/>
    </source>
</evidence>
<name>A0ABM8V0Z6_THEXY</name>
<dbReference type="InterPro" id="IPR036390">
    <property type="entry name" value="WH_DNA-bd_sf"/>
</dbReference>
<dbReference type="SUPFAM" id="SSF48008">
    <property type="entry name" value="GntR ligand-binding domain-like"/>
    <property type="match status" value="1"/>
</dbReference>
<evidence type="ECO:0000259" key="4">
    <source>
        <dbReference type="PROSITE" id="PS50949"/>
    </source>
</evidence>
<dbReference type="PANTHER" id="PTHR43537:SF5">
    <property type="entry name" value="UXU OPERON TRANSCRIPTIONAL REGULATOR"/>
    <property type="match status" value="1"/>
</dbReference>
<dbReference type="SMART" id="SM00895">
    <property type="entry name" value="FCD"/>
    <property type="match status" value="1"/>
</dbReference>
<dbReference type="PRINTS" id="PR00035">
    <property type="entry name" value="HTHGNTR"/>
</dbReference>
<keyword evidence="6" id="KW-1185">Reference proteome</keyword>
<keyword evidence="1" id="KW-0805">Transcription regulation</keyword>
<keyword evidence="3" id="KW-0804">Transcription</keyword>
<dbReference type="InterPro" id="IPR008920">
    <property type="entry name" value="TF_FadR/GntR_C"/>
</dbReference>
<dbReference type="EMBL" id="CAJRAY010000018">
    <property type="protein sequence ID" value="CAG5080051.1"/>
    <property type="molecule type" value="Genomic_DNA"/>
</dbReference>
<dbReference type="InterPro" id="IPR000524">
    <property type="entry name" value="Tscrpt_reg_HTH_GntR"/>
</dbReference>